<comment type="caution">
    <text evidence="2">The sequence shown here is derived from an EMBL/GenBank/DDBJ whole genome shotgun (WGS) entry which is preliminary data.</text>
</comment>
<dbReference type="Pfam" id="PF01661">
    <property type="entry name" value="Macro"/>
    <property type="match status" value="1"/>
</dbReference>
<evidence type="ECO:0000313" key="3">
    <source>
        <dbReference type="Proteomes" id="UP000229756"/>
    </source>
</evidence>
<reference evidence="3" key="1">
    <citation type="submission" date="2017-09" db="EMBL/GenBank/DDBJ databases">
        <title>Depth-based differentiation of microbial function through sediment-hosted aquifers and enrichment of novel symbionts in the deep terrestrial subsurface.</title>
        <authorList>
            <person name="Probst A.J."/>
            <person name="Ladd B."/>
            <person name="Jarett J.K."/>
            <person name="Geller-Mcgrath D.E."/>
            <person name="Sieber C.M.K."/>
            <person name="Emerson J.B."/>
            <person name="Anantharaman K."/>
            <person name="Thomas B.C."/>
            <person name="Malmstrom R."/>
            <person name="Stieglmeier M."/>
            <person name="Klingl A."/>
            <person name="Woyke T."/>
            <person name="Ryan C.M."/>
            <person name="Banfield J.F."/>
        </authorList>
    </citation>
    <scope>NUCLEOTIDE SEQUENCE [LARGE SCALE GENOMIC DNA]</scope>
</reference>
<proteinExistence type="predicted"/>
<dbReference type="Proteomes" id="UP000229756">
    <property type="component" value="Unassembled WGS sequence"/>
</dbReference>
<dbReference type="EMBL" id="PFSJ01000017">
    <property type="protein sequence ID" value="PJC23709.1"/>
    <property type="molecule type" value="Genomic_DNA"/>
</dbReference>
<dbReference type="Gene3D" id="3.40.220.10">
    <property type="entry name" value="Leucine Aminopeptidase, subunit E, domain 1"/>
    <property type="match status" value="1"/>
</dbReference>
<accession>A0A2M8ELU3</accession>
<sequence length="185" mass="20831">MVDDPSESANVVFLRGNILDFKGDAIICPCCTELTFIDRSELLKSISNIAGDDLLKELCAIGYCNIGNVVITKGYNLQVKNIIHVPYIDRSETEVITFTELHEAIRNAFDLAVLYGLKKIAIVPFPLKPDETPVKNNSKKWLSWIGYQKRNIELSSKESVDIITGLFNGYKNQIEELTVYVNEDL</sequence>
<evidence type="ECO:0000313" key="2">
    <source>
        <dbReference type="EMBL" id="PJC23709.1"/>
    </source>
</evidence>
<dbReference type="SUPFAM" id="SSF52949">
    <property type="entry name" value="Macro domain-like"/>
    <property type="match status" value="1"/>
</dbReference>
<feature type="domain" description="Macro" evidence="1">
    <location>
        <begin position="1"/>
        <end position="185"/>
    </location>
</feature>
<evidence type="ECO:0000259" key="1">
    <source>
        <dbReference type="PROSITE" id="PS51154"/>
    </source>
</evidence>
<protein>
    <recommendedName>
        <fullName evidence="1">Macro domain-containing protein</fullName>
    </recommendedName>
</protein>
<gene>
    <name evidence="2" type="ORF">CO058_02075</name>
</gene>
<dbReference type="InterPro" id="IPR043472">
    <property type="entry name" value="Macro_dom-like"/>
</dbReference>
<dbReference type="PROSITE" id="PS51154">
    <property type="entry name" value="MACRO"/>
    <property type="match status" value="1"/>
</dbReference>
<organism evidence="2 3">
    <name type="scientific">candidate division WWE3 bacterium CG_4_9_14_0_2_um_filter_35_11</name>
    <dbReference type="NCBI Taxonomy" id="1975077"/>
    <lineage>
        <taxon>Bacteria</taxon>
        <taxon>Katanobacteria</taxon>
    </lineage>
</organism>
<dbReference type="AlphaFoldDB" id="A0A2M8ELU3"/>
<name>A0A2M8ELU3_UNCKA</name>
<dbReference type="InterPro" id="IPR002589">
    <property type="entry name" value="Macro_dom"/>
</dbReference>